<dbReference type="GO" id="GO:0036088">
    <property type="term" value="P:D-serine catabolic process"/>
    <property type="evidence" value="ECO:0007669"/>
    <property type="project" value="TreeGrafter"/>
</dbReference>
<keyword evidence="5" id="KW-1185">Reference proteome</keyword>
<dbReference type="AlphaFoldDB" id="A0A6G8ILY6"/>
<dbReference type="PANTHER" id="PTHR28004:SF2">
    <property type="entry name" value="D-SERINE DEHYDRATASE"/>
    <property type="match status" value="1"/>
</dbReference>
<evidence type="ECO:0000256" key="1">
    <source>
        <dbReference type="ARBA" id="ARBA00005323"/>
    </source>
</evidence>
<name>A0A6G8ILY6_9BURK</name>
<dbReference type="Gene3D" id="2.40.37.20">
    <property type="entry name" value="D-serine dehydratase-like domain"/>
    <property type="match status" value="1"/>
</dbReference>
<dbReference type="SUPFAM" id="SSF51419">
    <property type="entry name" value="PLP-binding barrel"/>
    <property type="match status" value="1"/>
</dbReference>
<dbReference type="EMBL" id="CP049989">
    <property type="protein sequence ID" value="QIM54181.1"/>
    <property type="molecule type" value="Genomic_DNA"/>
</dbReference>
<dbReference type="InterPro" id="IPR001608">
    <property type="entry name" value="Ala_racemase_N"/>
</dbReference>
<dbReference type="InterPro" id="IPR051466">
    <property type="entry name" value="D-amino_acid_metab_enzyme"/>
</dbReference>
<comment type="similarity">
    <text evidence="1">Belongs to the DSD1 family.</text>
</comment>
<organism evidence="4 5">
    <name type="scientific">Hydrogenophaga crocea</name>
    <dbReference type="NCBI Taxonomy" id="2716225"/>
    <lineage>
        <taxon>Bacteria</taxon>
        <taxon>Pseudomonadati</taxon>
        <taxon>Pseudomonadota</taxon>
        <taxon>Betaproteobacteria</taxon>
        <taxon>Burkholderiales</taxon>
        <taxon>Comamonadaceae</taxon>
        <taxon>Hydrogenophaga</taxon>
    </lineage>
</organism>
<evidence type="ECO:0000313" key="5">
    <source>
        <dbReference type="Proteomes" id="UP000503162"/>
    </source>
</evidence>
<dbReference type="PANTHER" id="PTHR28004">
    <property type="entry name" value="ZGC:162816-RELATED"/>
    <property type="match status" value="1"/>
</dbReference>
<evidence type="ECO:0000313" key="4">
    <source>
        <dbReference type="EMBL" id="QIM54181.1"/>
    </source>
</evidence>
<keyword evidence="2" id="KW-0456">Lyase</keyword>
<proteinExistence type="inferred from homology"/>
<dbReference type="Gene3D" id="3.20.20.10">
    <property type="entry name" value="Alanine racemase"/>
    <property type="match status" value="1"/>
</dbReference>
<protein>
    <submittedName>
        <fullName evidence="4">DSD1 family PLP-dependent enzyme</fullName>
    </submittedName>
</protein>
<dbReference type="CDD" id="cd06819">
    <property type="entry name" value="PLPDE_III_LS_D-TA"/>
    <property type="match status" value="1"/>
</dbReference>
<dbReference type="RefSeq" id="WP_166229905.1">
    <property type="nucleotide sequence ID" value="NZ_CP049989.1"/>
</dbReference>
<dbReference type="Pfam" id="PF14031">
    <property type="entry name" value="D-ser_dehydrat"/>
    <property type="match status" value="1"/>
</dbReference>
<dbReference type="Pfam" id="PF01168">
    <property type="entry name" value="Ala_racemase_N"/>
    <property type="match status" value="1"/>
</dbReference>
<evidence type="ECO:0000256" key="2">
    <source>
        <dbReference type="ARBA" id="ARBA00023239"/>
    </source>
</evidence>
<dbReference type="GO" id="GO:0008721">
    <property type="term" value="F:D-serine ammonia-lyase activity"/>
    <property type="evidence" value="ECO:0007669"/>
    <property type="project" value="TreeGrafter"/>
</dbReference>
<dbReference type="Proteomes" id="UP000503162">
    <property type="component" value="Chromosome"/>
</dbReference>
<dbReference type="InterPro" id="IPR029066">
    <property type="entry name" value="PLP-binding_barrel"/>
</dbReference>
<accession>A0A6G8ILY6</accession>
<dbReference type="InterPro" id="IPR026956">
    <property type="entry name" value="D-ser_dehydrat-like_dom"/>
</dbReference>
<sequence length="381" mass="39549">MNAAPDRFSHLVGQPVAAIDTPALVLDLDAMDRNLHRMADFCRARGLRLRPHAKMHKCAELARLQMAHGAVGVCVQKIGEALALAAQGVSDIYVSNEVVDEAKLARLAAAVRAGGTRFGLAVDSALGVQRLADALAHAGVTAAAAIDVYVEIDVGHGRCGAAPGEPALALARAVAAHPVLRFAGLQAYHGTAQHQRSGAERRASIARAAEAVALTRGLLEASGIAVPLVTGAGTGTFVHETASGQWGELQAGSYLFMDADYAANAADADAPAFEHALFVKAQVMSRPEGRAVIDAGHKSHAIDSGLPRVWWPEGLDFANGGDEHGVLRGAHLPALGDTVWLVPGHCDPTVNLHDVLVGVRGGLSAGHVERLLRVDARGALG</sequence>
<dbReference type="KEGG" id="hcz:G9Q37_19500"/>
<feature type="domain" description="D-serine dehydratase-like" evidence="3">
    <location>
        <begin position="276"/>
        <end position="360"/>
    </location>
</feature>
<gene>
    <name evidence="4" type="ORF">G9Q37_19500</name>
</gene>
<dbReference type="InterPro" id="IPR042208">
    <property type="entry name" value="D-ser_dehydrat-like_sf"/>
</dbReference>
<evidence type="ECO:0000259" key="3">
    <source>
        <dbReference type="SMART" id="SM01119"/>
    </source>
</evidence>
<reference evidence="4 5" key="1">
    <citation type="submission" date="2020-03" db="EMBL/GenBank/DDBJ databases">
        <title>Hydrogenophaga sp. nov. isolated from cyanobacterial mat.</title>
        <authorList>
            <person name="Thorat V."/>
            <person name="Kirdat K."/>
            <person name="Tiwarekar B."/>
            <person name="Costa E.D."/>
            <person name="Yadav A."/>
        </authorList>
    </citation>
    <scope>NUCLEOTIDE SEQUENCE [LARGE SCALE GENOMIC DNA]</scope>
    <source>
        <strain evidence="4 5">BA0156</strain>
    </source>
</reference>
<dbReference type="SMART" id="SM01119">
    <property type="entry name" value="D-ser_dehydrat"/>
    <property type="match status" value="1"/>
</dbReference>